<dbReference type="RefSeq" id="WP_111258072.1">
    <property type="nucleotide sequence ID" value="NZ_POTW01000110.1"/>
</dbReference>
<dbReference type="EMBL" id="POTW01000110">
    <property type="protein sequence ID" value="PZF79912.1"/>
    <property type="molecule type" value="Genomic_DNA"/>
</dbReference>
<dbReference type="InterPro" id="IPR029044">
    <property type="entry name" value="Nucleotide-diphossugar_trans"/>
</dbReference>
<reference evidence="2 3" key="1">
    <citation type="submission" date="2018-01" db="EMBL/GenBank/DDBJ databases">
        <title>Draft genome sequence of Jiangella sp. GTF31.</title>
        <authorList>
            <person name="Sahin N."/>
            <person name="Ay H."/>
            <person name="Saygin H."/>
        </authorList>
    </citation>
    <scope>NUCLEOTIDE SEQUENCE [LARGE SCALE GENOMIC DNA]</scope>
    <source>
        <strain evidence="2 3">GTF31</strain>
    </source>
</reference>
<evidence type="ECO:0000259" key="1">
    <source>
        <dbReference type="Pfam" id="PF00535"/>
    </source>
</evidence>
<dbReference type="SUPFAM" id="SSF53448">
    <property type="entry name" value="Nucleotide-diphospho-sugar transferases"/>
    <property type="match status" value="1"/>
</dbReference>
<proteinExistence type="predicted"/>
<dbReference type="Proteomes" id="UP000248764">
    <property type="component" value="Unassembled WGS sequence"/>
</dbReference>
<dbReference type="InterPro" id="IPR001173">
    <property type="entry name" value="Glyco_trans_2-like"/>
</dbReference>
<gene>
    <name evidence="2" type="ORF">C1I92_28765</name>
</gene>
<keyword evidence="3" id="KW-1185">Reference proteome</keyword>
<evidence type="ECO:0000313" key="3">
    <source>
        <dbReference type="Proteomes" id="UP000248764"/>
    </source>
</evidence>
<dbReference type="PANTHER" id="PTHR43685:SF2">
    <property type="entry name" value="GLYCOSYLTRANSFERASE 2-LIKE DOMAIN-CONTAINING PROTEIN"/>
    <property type="match status" value="1"/>
</dbReference>
<dbReference type="GO" id="GO:0016740">
    <property type="term" value="F:transferase activity"/>
    <property type="evidence" value="ECO:0007669"/>
    <property type="project" value="UniProtKB-KW"/>
</dbReference>
<dbReference type="InterPro" id="IPR050834">
    <property type="entry name" value="Glycosyltransf_2"/>
</dbReference>
<organism evidence="2 3">
    <name type="scientific">Jiangella anatolica</name>
    <dbReference type="NCBI Taxonomy" id="2670374"/>
    <lineage>
        <taxon>Bacteria</taxon>
        <taxon>Bacillati</taxon>
        <taxon>Actinomycetota</taxon>
        <taxon>Actinomycetes</taxon>
        <taxon>Jiangellales</taxon>
        <taxon>Jiangellaceae</taxon>
        <taxon>Jiangella</taxon>
    </lineage>
</organism>
<protein>
    <submittedName>
        <fullName evidence="2">Glycosyltransferase family 2 protein</fullName>
    </submittedName>
</protein>
<sequence length="298" mass="33361">MTSTPRVSIGVPVYNGGRYLQETLDSLTALTGPEIEIVISDNGSTDDTEQLCRAASADDERIRYHRSPVNRGAAWNYNRVLELATAPLFKWAAADDVCEPSFVARCVELLDAAGDAAVLAYPRTTLIDEDSAVAGTLDDDDLDLRARRPSDRIGQLLRHRVEWHPVFGVIRTDVLRRTPGIGAYPSADISLLAELSLYGQFHQVPERLFLRRYHDRRSIAAGPSFQQQAAWYNPNARNRLVLPEVRLTKELLAGVRRAPLPAAEKARAARMVLQRWALPHWRHIGGELKIAARDLTRR</sequence>
<name>A0A2W2B1Q5_9ACTN</name>
<feature type="domain" description="Glycosyltransferase 2-like" evidence="1">
    <location>
        <begin position="8"/>
        <end position="120"/>
    </location>
</feature>
<dbReference type="Pfam" id="PF00535">
    <property type="entry name" value="Glycos_transf_2"/>
    <property type="match status" value="1"/>
</dbReference>
<dbReference type="CDD" id="cd00761">
    <property type="entry name" value="Glyco_tranf_GTA_type"/>
    <property type="match status" value="1"/>
</dbReference>
<dbReference type="PANTHER" id="PTHR43685">
    <property type="entry name" value="GLYCOSYLTRANSFERASE"/>
    <property type="match status" value="1"/>
</dbReference>
<dbReference type="AlphaFoldDB" id="A0A2W2B1Q5"/>
<comment type="caution">
    <text evidence="2">The sequence shown here is derived from an EMBL/GenBank/DDBJ whole genome shotgun (WGS) entry which is preliminary data.</text>
</comment>
<dbReference type="Gene3D" id="3.90.550.10">
    <property type="entry name" value="Spore Coat Polysaccharide Biosynthesis Protein SpsA, Chain A"/>
    <property type="match status" value="1"/>
</dbReference>
<keyword evidence="2" id="KW-0808">Transferase</keyword>
<accession>A0A2W2B1Q5</accession>
<evidence type="ECO:0000313" key="2">
    <source>
        <dbReference type="EMBL" id="PZF79912.1"/>
    </source>
</evidence>